<evidence type="ECO:0000256" key="1">
    <source>
        <dbReference type="ARBA" id="ARBA00004429"/>
    </source>
</evidence>
<feature type="transmembrane region" description="Helical" evidence="8">
    <location>
        <begin position="12"/>
        <end position="34"/>
    </location>
</feature>
<keyword evidence="2" id="KW-0813">Transport</keyword>
<keyword evidence="3" id="KW-1003">Cell membrane</keyword>
<dbReference type="GO" id="GO:0005886">
    <property type="term" value="C:plasma membrane"/>
    <property type="evidence" value="ECO:0007669"/>
    <property type="project" value="UniProtKB-SubCell"/>
</dbReference>
<feature type="transmembrane region" description="Helical" evidence="8">
    <location>
        <begin position="163"/>
        <end position="182"/>
    </location>
</feature>
<dbReference type="PANTHER" id="PTHR23522:SF10">
    <property type="entry name" value="3-PHENYLPROPIONIC ACID TRANSPORTER-RELATED"/>
    <property type="match status" value="1"/>
</dbReference>
<keyword evidence="4" id="KW-0997">Cell inner membrane</keyword>
<evidence type="ECO:0000256" key="8">
    <source>
        <dbReference type="SAM" id="Phobius"/>
    </source>
</evidence>
<dbReference type="InterPro" id="IPR020846">
    <property type="entry name" value="MFS_dom"/>
</dbReference>
<feature type="transmembrane region" description="Helical" evidence="8">
    <location>
        <begin position="101"/>
        <end position="119"/>
    </location>
</feature>
<evidence type="ECO:0000256" key="7">
    <source>
        <dbReference type="ARBA" id="ARBA00023136"/>
    </source>
</evidence>
<keyword evidence="7 8" id="KW-0472">Membrane</keyword>
<dbReference type="PANTHER" id="PTHR23522">
    <property type="entry name" value="BLL5896 PROTEIN"/>
    <property type="match status" value="1"/>
</dbReference>
<accession>A0A2W0CWN5</accession>
<dbReference type="Proteomes" id="UP000247459">
    <property type="component" value="Unassembled WGS sequence"/>
</dbReference>
<gene>
    <name evidence="10" type="ORF">PIL02S_03202</name>
</gene>
<dbReference type="PIRSF" id="PIRSF004925">
    <property type="entry name" value="HcaT"/>
    <property type="match status" value="1"/>
</dbReference>
<comment type="caution">
    <text evidence="10">The sequence shown here is derived from an EMBL/GenBank/DDBJ whole genome shotgun (WGS) entry which is preliminary data.</text>
</comment>
<name>A0A2W0CWN5_9BACL</name>
<dbReference type="AlphaFoldDB" id="A0A2W0CWN5"/>
<evidence type="ECO:0000256" key="5">
    <source>
        <dbReference type="ARBA" id="ARBA00022692"/>
    </source>
</evidence>
<dbReference type="GO" id="GO:0015528">
    <property type="term" value="F:lactose:proton symporter activity"/>
    <property type="evidence" value="ECO:0007669"/>
    <property type="project" value="TreeGrafter"/>
</dbReference>
<keyword evidence="5 8" id="KW-0812">Transmembrane</keyword>
<evidence type="ECO:0000256" key="6">
    <source>
        <dbReference type="ARBA" id="ARBA00022989"/>
    </source>
</evidence>
<evidence type="ECO:0000313" key="11">
    <source>
        <dbReference type="Proteomes" id="UP000247459"/>
    </source>
</evidence>
<dbReference type="EMBL" id="PRLG01000020">
    <property type="protein sequence ID" value="PYY28071.1"/>
    <property type="molecule type" value="Genomic_DNA"/>
</dbReference>
<dbReference type="GO" id="GO:0030395">
    <property type="term" value="F:lactose binding"/>
    <property type="evidence" value="ECO:0007669"/>
    <property type="project" value="TreeGrafter"/>
</dbReference>
<feature type="transmembrane region" description="Helical" evidence="8">
    <location>
        <begin position="46"/>
        <end position="65"/>
    </location>
</feature>
<reference evidence="10 11" key="1">
    <citation type="submission" date="2018-01" db="EMBL/GenBank/DDBJ databases">
        <title>Genome sequence of the PGP bacterium Paenibacillus illinoisensis E3.</title>
        <authorList>
            <person name="Rolli E."/>
            <person name="Marasco R."/>
            <person name="Bessem C."/>
            <person name="Michoud G."/>
            <person name="Gaiarsa S."/>
            <person name="Borin S."/>
            <person name="Daffonchio D."/>
        </authorList>
    </citation>
    <scope>NUCLEOTIDE SEQUENCE [LARGE SCALE GENOMIC DNA]</scope>
    <source>
        <strain evidence="10 11">E3</strain>
    </source>
</reference>
<evidence type="ECO:0000256" key="4">
    <source>
        <dbReference type="ARBA" id="ARBA00022519"/>
    </source>
</evidence>
<dbReference type="InterPro" id="IPR024989">
    <property type="entry name" value="MFS_assoc_dom"/>
</dbReference>
<feature type="transmembrane region" description="Helical" evidence="8">
    <location>
        <begin position="203"/>
        <end position="223"/>
    </location>
</feature>
<evidence type="ECO:0000256" key="3">
    <source>
        <dbReference type="ARBA" id="ARBA00022475"/>
    </source>
</evidence>
<proteinExistence type="predicted"/>
<protein>
    <submittedName>
        <fullName evidence="10">Major facilitator superfamily protein</fullName>
    </submittedName>
</protein>
<feature type="transmembrane region" description="Helical" evidence="8">
    <location>
        <begin position="139"/>
        <end position="157"/>
    </location>
</feature>
<evidence type="ECO:0000259" key="9">
    <source>
        <dbReference type="PROSITE" id="PS50850"/>
    </source>
</evidence>
<dbReference type="RefSeq" id="WP_110759514.1">
    <property type="nucleotide sequence ID" value="NZ_PRLG01000020.1"/>
</dbReference>
<evidence type="ECO:0000313" key="10">
    <source>
        <dbReference type="EMBL" id="PYY28071.1"/>
    </source>
</evidence>
<feature type="transmembrane region" description="Helical" evidence="8">
    <location>
        <begin position="274"/>
        <end position="291"/>
    </location>
</feature>
<feature type="transmembrane region" description="Helical" evidence="8">
    <location>
        <begin position="243"/>
        <end position="262"/>
    </location>
</feature>
<feature type="transmembrane region" description="Helical" evidence="8">
    <location>
        <begin position="77"/>
        <end position="95"/>
    </location>
</feature>
<dbReference type="SUPFAM" id="SSF103473">
    <property type="entry name" value="MFS general substrate transporter"/>
    <property type="match status" value="1"/>
</dbReference>
<keyword evidence="6 8" id="KW-1133">Transmembrane helix</keyword>
<dbReference type="Pfam" id="PF12832">
    <property type="entry name" value="MFS_1_like"/>
    <property type="match status" value="1"/>
</dbReference>
<comment type="subcellular location">
    <subcellularLocation>
        <location evidence="1">Cell inner membrane</location>
        <topology evidence="1">Multi-pass membrane protein</topology>
    </subcellularLocation>
</comment>
<dbReference type="InterPro" id="IPR026032">
    <property type="entry name" value="HcaT-like"/>
</dbReference>
<organism evidence="10 11">
    <name type="scientific">Paenibacillus illinoisensis</name>
    <dbReference type="NCBI Taxonomy" id="59845"/>
    <lineage>
        <taxon>Bacteria</taxon>
        <taxon>Bacillati</taxon>
        <taxon>Bacillota</taxon>
        <taxon>Bacilli</taxon>
        <taxon>Bacillales</taxon>
        <taxon>Paenibacillaceae</taxon>
        <taxon>Paenibacillus</taxon>
    </lineage>
</organism>
<dbReference type="PROSITE" id="PS50850">
    <property type="entry name" value="MFS"/>
    <property type="match status" value="1"/>
</dbReference>
<evidence type="ECO:0000256" key="2">
    <source>
        <dbReference type="ARBA" id="ARBA00022448"/>
    </source>
</evidence>
<dbReference type="InterPro" id="IPR036259">
    <property type="entry name" value="MFS_trans_sf"/>
</dbReference>
<sequence>MKLSHNARPDQNWLRALMFTIFGSTVLVVSYLQLYFSHLGFSRAEIGYLYGIGPLVSVFSNMFWSMASDRYKTVRKVMIILLGGQLITGVMLANATSFGQVFILVTLFYFFYYPVYPLADTMAITTASKYGRNFTSIRVFGSIGYAFFALSIGYFLGSFGPGWTMWVCVTLAAITLLIGFRLQDQNEPSGSSSKMELSGLWAILKRRDVLSFFGCVFLLALGHRMNEAFLTITLKDLGASEGLIGWSLLISSVSEIPIFLLLSKYGNRYKELPLLTFAALMYTLRLFLMSVSDTPAAVVAIQTMHSVTFGIFYVTAVRYITRLVPDAYRATGMALFTIVWSSASGLLSGTFGGLILDRAGRQVFYLTAMAFSLAALLGFILKLLSSMTKRAQ</sequence>
<feature type="transmembrane region" description="Helical" evidence="8">
    <location>
        <begin position="297"/>
        <end position="321"/>
    </location>
</feature>
<feature type="domain" description="Major facilitator superfamily (MFS) profile" evidence="9">
    <location>
        <begin position="208"/>
        <end position="392"/>
    </location>
</feature>
<dbReference type="Gene3D" id="1.20.1250.20">
    <property type="entry name" value="MFS general substrate transporter like domains"/>
    <property type="match status" value="2"/>
</dbReference>
<dbReference type="OrthoDB" id="1650886at2"/>
<feature type="transmembrane region" description="Helical" evidence="8">
    <location>
        <begin position="333"/>
        <end position="356"/>
    </location>
</feature>
<feature type="transmembrane region" description="Helical" evidence="8">
    <location>
        <begin position="362"/>
        <end position="384"/>
    </location>
</feature>